<dbReference type="GO" id="GO:0004519">
    <property type="term" value="F:endonuclease activity"/>
    <property type="evidence" value="ECO:0007669"/>
    <property type="project" value="UniProtKB-KW"/>
</dbReference>
<organism evidence="3 4">
    <name type="scientific">Tsukamurella asaccharolytica</name>
    <dbReference type="NCBI Taxonomy" id="2592067"/>
    <lineage>
        <taxon>Bacteria</taxon>
        <taxon>Bacillati</taxon>
        <taxon>Actinomycetota</taxon>
        <taxon>Actinomycetes</taxon>
        <taxon>Mycobacteriales</taxon>
        <taxon>Tsukamurellaceae</taxon>
        <taxon>Tsukamurella</taxon>
    </lineage>
</organism>
<evidence type="ECO:0000313" key="4">
    <source>
        <dbReference type="Proteomes" id="UP000317291"/>
    </source>
</evidence>
<evidence type="ECO:0000256" key="1">
    <source>
        <dbReference type="SAM" id="MobiDB-lite"/>
    </source>
</evidence>
<reference evidence="3 4" key="1">
    <citation type="submission" date="2019-06" db="EMBL/GenBank/DDBJ databases">
        <title>Tsukamurella conjunctivitidis sp. nov., Tsukamurella assacharolytica sp. nov. and Tsukamurella sputae sp. nov. isolated from patients with conjunctivitis, bacteraemia (lymphoma) and respiratory infection (sputum) in Hong Kong.</title>
        <authorList>
            <person name="Teng J.L.L."/>
            <person name="Lee H.H."/>
            <person name="Fong J.Y.H."/>
            <person name="Fok K.M.N."/>
            <person name="Lau S.K.P."/>
            <person name="Woo P.C.Y."/>
        </authorList>
    </citation>
    <scope>NUCLEOTIDE SEQUENCE [LARGE SCALE GENOMIC DNA]</scope>
    <source>
        <strain evidence="3 4">HKU71</strain>
    </source>
</reference>
<keyword evidence="3" id="KW-0255">Endonuclease</keyword>
<gene>
    <name evidence="3" type="ORF">FK529_05545</name>
</gene>
<dbReference type="InterPro" id="IPR003615">
    <property type="entry name" value="HNH_nuc"/>
</dbReference>
<feature type="compositionally biased region" description="Basic residues" evidence="1">
    <location>
        <begin position="109"/>
        <end position="118"/>
    </location>
</feature>
<feature type="compositionally biased region" description="Polar residues" evidence="1">
    <location>
        <begin position="30"/>
        <end position="40"/>
    </location>
</feature>
<dbReference type="CDD" id="cd00085">
    <property type="entry name" value="HNHc"/>
    <property type="match status" value="1"/>
</dbReference>
<dbReference type="OrthoDB" id="3234360at2"/>
<dbReference type="InterPro" id="IPR002711">
    <property type="entry name" value="HNH"/>
</dbReference>
<accession>A0A5C5RE57</accession>
<keyword evidence="4" id="KW-1185">Reference proteome</keyword>
<feature type="region of interest" description="Disordered" evidence="1">
    <location>
        <begin position="1"/>
        <end position="49"/>
    </location>
</feature>
<dbReference type="Proteomes" id="UP000317291">
    <property type="component" value="Unassembled WGS sequence"/>
</dbReference>
<dbReference type="GO" id="GO:0003676">
    <property type="term" value="F:nucleic acid binding"/>
    <property type="evidence" value="ECO:0007669"/>
    <property type="project" value="InterPro"/>
</dbReference>
<dbReference type="InterPro" id="IPR052892">
    <property type="entry name" value="NA-targeting_endonuclease"/>
</dbReference>
<dbReference type="PANTHER" id="PTHR33877">
    <property type="entry name" value="SLL1193 PROTEIN"/>
    <property type="match status" value="1"/>
</dbReference>
<name>A0A5C5RE57_9ACTN</name>
<dbReference type="GO" id="GO:0008270">
    <property type="term" value="F:zinc ion binding"/>
    <property type="evidence" value="ECO:0007669"/>
    <property type="project" value="InterPro"/>
</dbReference>
<dbReference type="Gene3D" id="1.10.30.50">
    <property type="match status" value="1"/>
</dbReference>
<dbReference type="AlphaFoldDB" id="A0A5C5RE57"/>
<feature type="region of interest" description="Disordered" evidence="1">
    <location>
        <begin position="100"/>
        <end position="146"/>
    </location>
</feature>
<dbReference type="SMART" id="SM00507">
    <property type="entry name" value="HNHc"/>
    <property type="match status" value="1"/>
</dbReference>
<keyword evidence="3" id="KW-0540">Nuclease</keyword>
<comment type="caution">
    <text evidence="3">The sequence shown here is derived from an EMBL/GenBank/DDBJ whole genome shotgun (WGS) entry which is preliminary data.</text>
</comment>
<feature type="domain" description="HNH nuclease" evidence="2">
    <location>
        <begin position="46"/>
        <end position="99"/>
    </location>
</feature>
<keyword evidence="3" id="KW-0378">Hydrolase</keyword>
<proteinExistence type="predicted"/>
<dbReference type="PANTHER" id="PTHR33877:SF2">
    <property type="entry name" value="OS07G0170200 PROTEIN"/>
    <property type="match status" value="1"/>
</dbReference>
<sequence length="146" mass="16311">MDDQHKRREHRQRARHDQLPALHLVKPPVSYTSGGPSRTSTPEHRARRRRVFARDGHRCKIRGPQCTGAADVLDHIVPIAEGGDETDENCQTACNPCHDAKSRAEAARGRRRQARNARHPSEPHPGLKRSTQGGNPSRRPARPPVA</sequence>
<evidence type="ECO:0000259" key="2">
    <source>
        <dbReference type="SMART" id="SM00507"/>
    </source>
</evidence>
<protein>
    <submittedName>
        <fullName evidence="3">HNH endonuclease</fullName>
    </submittedName>
</protein>
<dbReference type="EMBL" id="VIGW01000002">
    <property type="protein sequence ID" value="TWS20982.1"/>
    <property type="molecule type" value="Genomic_DNA"/>
</dbReference>
<evidence type="ECO:0000313" key="3">
    <source>
        <dbReference type="EMBL" id="TWS20982.1"/>
    </source>
</evidence>
<dbReference type="Pfam" id="PF01844">
    <property type="entry name" value="HNH"/>
    <property type="match status" value="1"/>
</dbReference>